<dbReference type="Gene3D" id="2.60.40.1120">
    <property type="entry name" value="Carboxypeptidase-like, regulatory domain"/>
    <property type="match status" value="1"/>
</dbReference>
<gene>
    <name evidence="1" type="ordered locus">zobellia_2641</name>
</gene>
<evidence type="ECO:0000313" key="1">
    <source>
        <dbReference type="EMBL" id="CAZ96791.1"/>
    </source>
</evidence>
<dbReference type="Proteomes" id="UP000008898">
    <property type="component" value="Chromosome"/>
</dbReference>
<reference evidence="2" key="1">
    <citation type="submission" date="2009-07" db="EMBL/GenBank/DDBJ databases">
        <title>Complete genome sequence of Zobellia galactanivorans Dsij.</title>
        <authorList>
            <consortium name="Genoscope - CEA"/>
        </authorList>
    </citation>
    <scope>NUCLEOTIDE SEQUENCE [LARGE SCALE GENOMIC DNA]</scope>
    <source>
        <strain evidence="2">DSM 12802 / CCUG 47099 / CIP 106680 / NCIMB 13871 / Dsij</strain>
    </source>
</reference>
<dbReference type="AlphaFoldDB" id="G0LCB0"/>
<evidence type="ECO:0000313" key="2">
    <source>
        <dbReference type="Proteomes" id="UP000008898"/>
    </source>
</evidence>
<sequence length="249" mass="27895">MKYEIKIPKPCSSKWSEMTPTEKGAFCFNCQKEVIDFTGKSHYQLAQLLDSEHKMCGKFLPTQLNKSISSAQNHRFPKTGLLMGITTLLSLSTPALSQSAPPESRKIEQRNIIGEKTLVHEKTSDSVQIKGNVFDESGGLPGTSIMIKGTSYRAETDFDGNFSIPITTKELGKLPTLVFSYIGFETQEIKVTSQTGFLKVNMLEDPAILGEVVITRKQNIFRRIGNLFRKKGNRSCHYSNLTDKKHENP</sequence>
<accession>G0LCB0</accession>
<protein>
    <recommendedName>
        <fullName evidence="3">TonB-dependent Receptor</fullName>
    </recommendedName>
</protein>
<keyword evidence="2" id="KW-1185">Reference proteome</keyword>
<organism evidence="1 2">
    <name type="scientific">Zobellia galactanivorans (strain DSM 12802 / CCUG 47099 / CIP 106680 / NCIMB 13871 / Dsij)</name>
    <dbReference type="NCBI Taxonomy" id="63186"/>
    <lineage>
        <taxon>Bacteria</taxon>
        <taxon>Pseudomonadati</taxon>
        <taxon>Bacteroidota</taxon>
        <taxon>Flavobacteriia</taxon>
        <taxon>Flavobacteriales</taxon>
        <taxon>Flavobacteriaceae</taxon>
        <taxon>Zobellia</taxon>
    </lineage>
</organism>
<dbReference type="KEGG" id="zga:ZOBELLIA_2641"/>
<dbReference type="SUPFAM" id="SSF49464">
    <property type="entry name" value="Carboxypeptidase regulatory domain-like"/>
    <property type="match status" value="1"/>
</dbReference>
<evidence type="ECO:0008006" key="3">
    <source>
        <dbReference type="Google" id="ProtNLM"/>
    </source>
</evidence>
<dbReference type="PATRIC" id="fig|63186.3.peg.2599"/>
<dbReference type="InterPro" id="IPR008969">
    <property type="entry name" value="CarboxyPept-like_regulatory"/>
</dbReference>
<dbReference type="RefSeq" id="WP_013993987.1">
    <property type="nucleotide sequence ID" value="NC_015844.1"/>
</dbReference>
<proteinExistence type="predicted"/>
<dbReference type="OrthoDB" id="7432683at2"/>
<dbReference type="Pfam" id="PF13715">
    <property type="entry name" value="CarbopepD_reg_2"/>
    <property type="match status" value="1"/>
</dbReference>
<name>G0LCB0_ZOBGA</name>
<dbReference type="HOGENOM" id="CLU_074777_0_0_10"/>
<dbReference type="STRING" id="63186.ZOBELLIA_2641"/>
<dbReference type="EMBL" id="FP476056">
    <property type="protein sequence ID" value="CAZ96791.1"/>
    <property type="molecule type" value="Genomic_DNA"/>
</dbReference>
<reference evidence="1 2" key="2">
    <citation type="journal article" date="2012" name="Environ. Microbiol.">
        <title>Characterization of the first alginolytic operons in a marine bacterium: from their emergence in marine Flavobacteriia to their independent transfers to marine Proteobacteria and human gut Bacteroides.</title>
        <authorList>
            <person name="Thomas F."/>
            <person name="Barbeyron T."/>
            <person name="Tonon T."/>
            <person name="Genicot S."/>
            <person name="Czjzek M."/>
            <person name="Michel G."/>
        </authorList>
    </citation>
    <scope>NUCLEOTIDE SEQUENCE [LARGE SCALE GENOMIC DNA]</scope>
    <source>
        <strain evidence="2">DSM 12802 / CCUG 47099 / CIP 106680 / NCIMB 13871 / Dsij</strain>
    </source>
</reference>